<sequence>MERMERSIFERSTAPQVNGSHILLQWTLTFLFPPSASHPSGRQRVLGCLAVGGKLSWPCWSGRQTSQLSFSPIISSVSIPPFPDLLPASAETSNGFNWSSQYRTSNPVTFFVNLPPRYVSIAKCLLDILLSTDPVTSPSRLLAQEAADNKQCVPENVQP</sequence>
<organism evidence="1 2">
    <name type="scientific">Aspergillus neoniger (strain CBS 115656)</name>
    <dbReference type="NCBI Taxonomy" id="1448310"/>
    <lineage>
        <taxon>Eukaryota</taxon>
        <taxon>Fungi</taxon>
        <taxon>Dikarya</taxon>
        <taxon>Ascomycota</taxon>
        <taxon>Pezizomycotina</taxon>
        <taxon>Eurotiomycetes</taxon>
        <taxon>Eurotiomycetidae</taxon>
        <taxon>Eurotiales</taxon>
        <taxon>Aspergillaceae</taxon>
        <taxon>Aspergillus</taxon>
        <taxon>Aspergillus subgen. Circumdati</taxon>
    </lineage>
</organism>
<dbReference type="Proteomes" id="UP000247647">
    <property type="component" value="Unassembled WGS sequence"/>
</dbReference>
<evidence type="ECO:0000313" key="1">
    <source>
        <dbReference type="EMBL" id="PYH32980.1"/>
    </source>
</evidence>
<evidence type="ECO:0000313" key="2">
    <source>
        <dbReference type="Proteomes" id="UP000247647"/>
    </source>
</evidence>
<protein>
    <submittedName>
        <fullName evidence="1">Uncharacterized protein</fullName>
    </submittedName>
</protein>
<gene>
    <name evidence="1" type="ORF">BO87DRAFT_89616</name>
</gene>
<dbReference type="EMBL" id="KZ821465">
    <property type="protein sequence ID" value="PYH32980.1"/>
    <property type="molecule type" value="Genomic_DNA"/>
</dbReference>
<dbReference type="AlphaFoldDB" id="A0A318YKR3"/>
<keyword evidence="2" id="KW-1185">Reference proteome</keyword>
<dbReference type="GeneID" id="37132115"/>
<dbReference type="RefSeq" id="XP_025478458.1">
    <property type="nucleotide sequence ID" value="XM_025629659.1"/>
</dbReference>
<accession>A0A318YKR3</accession>
<name>A0A318YKR3_ASPNB</name>
<proteinExistence type="predicted"/>
<reference evidence="1" key="1">
    <citation type="submission" date="2016-12" db="EMBL/GenBank/DDBJ databases">
        <title>The genomes of Aspergillus section Nigri reveals drivers in fungal speciation.</title>
        <authorList>
            <consortium name="DOE Joint Genome Institute"/>
            <person name="Vesth T.C."/>
            <person name="Nybo J."/>
            <person name="Theobald S."/>
            <person name="Brandl J."/>
            <person name="Frisvad J.C."/>
            <person name="Nielsen K.F."/>
            <person name="Lyhne E.K."/>
            <person name="Kogle M.E."/>
            <person name="Kuo A."/>
            <person name="Riley R."/>
            <person name="Clum A."/>
            <person name="Nolan M."/>
            <person name="Lipzen A."/>
            <person name="Salamov A."/>
            <person name="Henrissat B."/>
            <person name="Wiebenga A."/>
            <person name="De Vries R.P."/>
            <person name="Grigoriev I.V."/>
            <person name="Mortensen U.H."/>
            <person name="Andersen M.R."/>
            <person name="Baker S.E."/>
        </authorList>
    </citation>
    <scope>NUCLEOTIDE SEQUENCE [LARGE SCALE GENOMIC DNA]</scope>
    <source>
        <strain evidence="1">CBS 115656</strain>
    </source>
</reference>